<evidence type="ECO:0000313" key="3">
    <source>
        <dbReference type="Proteomes" id="UP000243626"/>
    </source>
</evidence>
<keyword evidence="3" id="KW-1185">Reference proteome</keyword>
<dbReference type="InterPro" id="IPR050229">
    <property type="entry name" value="GlpE_sulfurtransferase"/>
</dbReference>
<dbReference type="Pfam" id="PF00581">
    <property type="entry name" value="Rhodanese"/>
    <property type="match status" value="1"/>
</dbReference>
<dbReference type="PANTHER" id="PTHR43031:SF1">
    <property type="entry name" value="PYRIDINE NUCLEOTIDE-DISULPHIDE OXIDOREDUCTASE"/>
    <property type="match status" value="1"/>
</dbReference>
<organism evidence="2 3">
    <name type="scientific">Nosocomiicoccus massiliensis</name>
    <dbReference type="NCBI Taxonomy" id="1232430"/>
    <lineage>
        <taxon>Bacteria</taxon>
        <taxon>Bacillati</taxon>
        <taxon>Bacillota</taxon>
        <taxon>Bacilli</taxon>
        <taxon>Bacillales</taxon>
        <taxon>Staphylococcaceae</taxon>
        <taxon>Nosocomiicoccus</taxon>
    </lineage>
</organism>
<dbReference type="AlphaFoldDB" id="A0AAF0YL79"/>
<dbReference type="RefSeq" id="WP_102167845.1">
    <property type="nucleotide sequence ID" value="NZ_CP136964.1"/>
</dbReference>
<name>A0AAF0YL79_9STAP</name>
<feature type="domain" description="Rhodanese" evidence="1">
    <location>
        <begin position="17"/>
        <end position="98"/>
    </location>
</feature>
<proteinExistence type="predicted"/>
<gene>
    <name evidence="2" type="ORF">CJ229_005040</name>
</gene>
<dbReference type="SMART" id="SM00450">
    <property type="entry name" value="RHOD"/>
    <property type="match status" value="1"/>
</dbReference>
<dbReference type="SUPFAM" id="SSF52821">
    <property type="entry name" value="Rhodanese/Cell cycle control phosphatase"/>
    <property type="match status" value="1"/>
</dbReference>
<protein>
    <submittedName>
        <fullName evidence="2">Rhodanese-like domain-containing protein</fullName>
    </submittedName>
</protein>
<dbReference type="InterPro" id="IPR036873">
    <property type="entry name" value="Rhodanese-like_dom_sf"/>
</dbReference>
<evidence type="ECO:0000259" key="1">
    <source>
        <dbReference type="PROSITE" id="PS50206"/>
    </source>
</evidence>
<dbReference type="KEGG" id="nmy:CJ229_005040"/>
<reference evidence="3" key="1">
    <citation type="submission" date="2017-09" db="EMBL/GenBank/DDBJ databases">
        <title>Bacterial strain isolated from the female urinary microbiota.</title>
        <authorList>
            <person name="Thomas-White K."/>
            <person name="Kumar N."/>
            <person name="Forster S."/>
            <person name="Putonti C."/>
            <person name="Lawley T."/>
            <person name="Wolfe A.J."/>
        </authorList>
    </citation>
    <scope>NUCLEOTIDE SEQUENCE [LARGE SCALE GENOMIC DNA]</scope>
    <source>
        <strain evidence="3">UMB0959</strain>
    </source>
</reference>
<dbReference type="PROSITE" id="PS50206">
    <property type="entry name" value="RHODANESE_3"/>
    <property type="match status" value="1"/>
</dbReference>
<accession>A0AAF0YL79</accession>
<dbReference type="Gene3D" id="3.40.250.10">
    <property type="entry name" value="Rhodanese-like domain"/>
    <property type="match status" value="1"/>
</dbReference>
<dbReference type="EMBL" id="CP136964">
    <property type="protein sequence ID" value="WOS95469.1"/>
    <property type="molecule type" value="Genomic_DNA"/>
</dbReference>
<sequence length="98" mass="11520">MEQLEMLNFTKDELQKLADNKQLIDVRSKEEYDEVHIPGAILYPLDEIETFDLPKDREYYAYCRSGKRSEMASQYLEQLGYEFKNLNGGIIAYVSEVK</sequence>
<evidence type="ECO:0000313" key="2">
    <source>
        <dbReference type="EMBL" id="WOS95469.1"/>
    </source>
</evidence>
<dbReference type="CDD" id="cd00158">
    <property type="entry name" value="RHOD"/>
    <property type="match status" value="1"/>
</dbReference>
<dbReference type="InterPro" id="IPR001763">
    <property type="entry name" value="Rhodanese-like_dom"/>
</dbReference>
<dbReference type="Proteomes" id="UP000243626">
    <property type="component" value="Chromosome"/>
</dbReference>
<dbReference type="PANTHER" id="PTHR43031">
    <property type="entry name" value="FAD-DEPENDENT OXIDOREDUCTASE"/>
    <property type="match status" value="1"/>
</dbReference>